<evidence type="ECO:0000313" key="1">
    <source>
        <dbReference type="EMBL" id="RHC56175.1"/>
    </source>
</evidence>
<comment type="caution">
    <text evidence="1">The sequence shown here is derived from an EMBL/GenBank/DDBJ whole genome shotgun (WGS) entry which is preliminary data.</text>
</comment>
<dbReference type="Proteomes" id="UP000283975">
    <property type="component" value="Unassembled WGS sequence"/>
</dbReference>
<dbReference type="AlphaFoldDB" id="A0A414AWL2"/>
<evidence type="ECO:0000313" key="2">
    <source>
        <dbReference type="Proteomes" id="UP000283975"/>
    </source>
</evidence>
<name>A0A414AWL2_9FIRM</name>
<proteinExistence type="predicted"/>
<protein>
    <submittedName>
        <fullName evidence="1">SIMPL domain-containing protein</fullName>
    </submittedName>
</protein>
<dbReference type="InterPro" id="IPR007497">
    <property type="entry name" value="SIMPL/DUF541"/>
</dbReference>
<dbReference type="EMBL" id="QSHZ01000010">
    <property type="protein sequence ID" value="RHC56175.1"/>
    <property type="molecule type" value="Genomic_DNA"/>
</dbReference>
<accession>A0A414AWL2</accession>
<sequence>MVRVTGKGQISVPPDRICLLFELEERKDTYREAIKASKESVDELRNYKEKIVKKGSAGIDFYRWRCEECGNVFTTIKKSIYSSFCQHVLLTNIYKLFNL</sequence>
<organism evidence="1 2">
    <name type="scientific">Enterocloster bolteae</name>
    <dbReference type="NCBI Taxonomy" id="208479"/>
    <lineage>
        <taxon>Bacteria</taxon>
        <taxon>Bacillati</taxon>
        <taxon>Bacillota</taxon>
        <taxon>Clostridia</taxon>
        <taxon>Lachnospirales</taxon>
        <taxon>Lachnospiraceae</taxon>
        <taxon>Enterocloster</taxon>
    </lineage>
</organism>
<dbReference type="Pfam" id="PF04402">
    <property type="entry name" value="SIMPL"/>
    <property type="match status" value="1"/>
</dbReference>
<dbReference type="RefSeq" id="WP_119205001.1">
    <property type="nucleotide sequence ID" value="NZ_JAWEXQ010000006.1"/>
</dbReference>
<gene>
    <name evidence="1" type="ORF">DW839_11620</name>
</gene>
<reference evidence="1 2" key="1">
    <citation type="submission" date="2018-08" db="EMBL/GenBank/DDBJ databases">
        <title>A genome reference for cultivated species of the human gut microbiota.</title>
        <authorList>
            <person name="Zou Y."/>
            <person name="Xue W."/>
            <person name="Luo G."/>
        </authorList>
    </citation>
    <scope>NUCLEOTIDE SEQUENCE [LARGE SCALE GENOMIC DNA]</scope>
    <source>
        <strain evidence="1 2">AM35-14</strain>
    </source>
</reference>